<evidence type="ECO:0000256" key="11">
    <source>
        <dbReference type="RuleBase" id="RU363047"/>
    </source>
</evidence>
<dbReference type="OrthoDB" id="6151005at2759"/>
<reference evidence="13" key="3">
    <citation type="submission" date="2025-09" db="UniProtKB">
        <authorList>
            <consortium name="Ensembl"/>
        </authorList>
    </citation>
    <scope>IDENTIFICATION</scope>
</reference>
<evidence type="ECO:0000256" key="10">
    <source>
        <dbReference type="RuleBase" id="RU000688"/>
    </source>
</evidence>
<keyword evidence="9 10" id="KW-0807">Transducer</keyword>
<feature type="domain" description="G-protein coupled receptors family 1 profile" evidence="12">
    <location>
        <begin position="41"/>
        <end position="289"/>
    </location>
</feature>
<keyword evidence="6 10" id="KW-0297">G-protein coupled receptor</keyword>
<sequence length="316" mass="35797">MDGRNQTSVSEFLLLGFSDQPEQHKLLFGLFLWMYMVTMVGNLLIVLVIISDSHLHTPMYLFIANLSFNDMCFISTSIPKMLVNIHRQNKAISYAGCLTQIYFLFLFVTLDNFILAMMAYDRHIAICFPLHYSTIMSPRLCLLMFIAAFLVTQFYSLLHTLLLHQLSFCADNRISHIFCEIYALLTLSCSTTHLNEIIIYTLGTVLFLSPLSFILVSYVYIISAVLKVPSASGRWKAFSTFSSHLSVVTLFYGTLVTVYLRPSSTHTAKDSAATVMYAVVTPMLNPFIYSFKNQDIKGALSKIVWNMRSSLGVRGL</sequence>
<gene>
    <name evidence="13" type="primary">LOC100921885</name>
</gene>
<comment type="similarity">
    <text evidence="10">Belongs to the G-protein coupled receptor 1 family.</text>
</comment>
<dbReference type="Proteomes" id="UP000007648">
    <property type="component" value="Unassembled WGS sequence"/>
</dbReference>
<dbReference type="InterPro" id="IPR000725">
    <property type="entry name" value="Olfact_rcpt"/>
</dbReference>
<evidence type="ECO:0000256" key="3">
    <source>
        <dbReference type="ARBA" id="ARBA00022692"/>
    </source>
</evidence>
<dbReference type="PANTHER" id="PTHR48001">
    <property type="entry name" value="OLFACTORY RECEPTOR"/>
    <property type="match status" value="1"/>
</dbReference>
<dbReference type="GO" id="GO:0004930">
    <property type="term" value="F:G protein-coupled receptor activity"/>
    <property type="evidence" value="ECO:0007669"/>
    <property type="project" value="UniProtKB-KW"/>
</dbReference>
<dbReference type="RefSeq" id="XP_012407174.1">
    <property type="nucleotide sequence ID" value="XM_012551720.1"/>
</dbReference>
<accession>A0A7N4NPZ0</accession>
<comment type="subcellular location">
    <subcellularLocation>
        <location evidence="11">Cell membrane</location>
        <topology evidence="11">Multi-pass membrane protein</topology>
    </subcellularLocation>
    <subcellularLocation>
        <location evidence="1">Membrane</location>
        <topology evidence="1">Multi-pass membrane protein</topology>
    </subcellularLocation>
</comment>
<dbReference type="InterPro" id="IPR000276">
    <property type="entry name" value="GPCR_Rhodpsn"/>
</dbReference>
<dbReference type="Ensembl" id="ENSSHAT00000027450.1">
    <property type="protein sequence ID" value="ENSSHAP00000026057.1"/>
    <property type="gene ID" value="ENSSHAG00000028985.1"/>
</dbReference>
<name>A0A7N4NPZ0_SARHA</name>
<feature type="transmembrane region" description="Helical" evidence="11">
    <location>
        <begin position="238"/>
        <end position="260"/>
    </location>
</feature>
<evidence type="ECO:0000313" key="14">
    <source>
        <dbReference type="Proteomes" id="UP000007648"/>
    </source>
</evidence>
<organism evidence="13 14">
    <name type="scientific">Sarcophilus harrisii</name>
    <name type="common">Tasmanian devil</name>
    <name type="synonym">Sarcophilus laniarius</name>
    <dbReference type="NCBI Taxonomy" id="9305"/>
    <lineage>
        <taxon>Eukaryota</taxon>
        <taxon>Metazoa</taxon>
        <taxon>Chordata</taxon>
        <taxon>Craniata</taxon>
        <taxon>Vertebrata</taxon>
        <taxon>Euteleostomi</taxon>
        <taxon>Mammalia</taxon>
        <taxon>Metatheria</taxon>
        <taxon>Dasyuromorphia</taxon>
        <taxon>Dasyuridae</taxon>
        <taxon>Sarcophilus</taxon>
    </lineage>
</organism>
<dbReference type="GeneID" id="100921885"/>
<dbReference type="InterPro" id="IPR017452">
    <property type="entry name" value="GPCR_Rhodpsn_7TM"/>
</dbReference>
<evidence type="ECO:0000256" key="5">
    <source>
        <dbReference type="ARBA" id="ARBA00022989"/>
    </source>
</evidence>
<keyword evidence="5 11" id="KW-1133">Transmembrane helix</keyword>
<evidence type="ECO:0000256" key="9">
    <source>
        <dbReference type="ARBA" id="ARBA00023224"/>
    </source>
</evidence>
<evidence type="ECO:0000256" key="6">
    <source>
        <dbReference type="ARBA" id="ARBA00023040"/>
    </source>
</evidence>
<feature type="transmembrane region" description="Helical" evidence="11">
    <location>
        <begin position="98"/>
        <end position="120"/>
    </location>
</feature>
<dbReference type="PRINTS" id="PR00237">
    <property type="entry name" value="GPCRRHODOPSN"/>
</dbReference>
<dbReference type="SUPFAM" id="SSF81321">
    <property type="entry name" value="Family A G protein-coupled receptor-like"/>
    <property type="match status" value="1"/>
</dbReference>
<keyword evidence="7 11" id="KW-0472">Membrane</keyword>
<evidence type="ECO:0000256" key="2">
    <source>
        <dbReference type="ARBA" id="ARBA00022606"/>
    </source>
</evidence>
<dbReference type="Pfam" id="PF13853">
    <property type="entry name" value="7tm_4"/>
    <property type="match status" value="1"/>
</dbReference>
<evidence type="ECO:0000256" key="7">
    <source>
        <dbReference type="ARBA" id="ARBA00023136"/>
    </source>
</evidence>
<evidence type="ECO:0000259" key="12">
    <source>
        <dbReference type="PROSITE" id="PS50262"/>
    </source>
</evidence>
<feature type="transmembrane region" description="Helical" evidence="11">
    <location>
        <begin position="197"/>
        <end position="226"/>
    </location>
</feature>
<dbReference type="GO" id="GO:0005886">
    <property type="term" value="C:plasma membrane"/>
    <property type="evidence" value="ECO:0007669"/>
    <property type="project" value="UniProtKB-SubCell"/>
</dbReference>
<feature type="transmembrane region" description="Helical" evidence="11">
    <location>
        <begin position="272"/>
        <end position="291"/>
    </location>
</feature>
<dbReference type="Gene3D" id="1.20.1070.10">
    <property type="entry name" value="Rhodopsin 7-helix transmembrane proteins"/>
    <property type="match status" value="1"/>
</dbReference>
<evidence type="ECO:0000313" key="13">
    <source>
        <dbReference type="Ensembl" id="ENSSHAP00000026057.1"/>
    </source>
</evidence>
<evidence type="ECO:0000256" key="1">
    <source>
        <dbReference type="ARBA" id="ARBA00004141"/>
    </source>
</evidence>
<protein>
    <recommendedName>
        <fullName evidence="11">Olfactory receptor</fullName>
    </recommendedName>
</protein>
<dbReference type="PRINTS" id="PR00245">
    <property type="entry name" value="OLFACTORYR"/>
</dbReference>
<feature type="transmembrane region" description="Helical" evidence="11">
    <location>
        <begin position="26"/>
        <end position="50"/>
    </location>
</feature>
<dbReference type="FunFam" id="1.20.1070.10:FF:000009">
    <property type="entry name" value="Olfactory receptor"/>
    <property type="match status" value="1"/>
</dbReference>
<dbReference type="PROSITE" id="PS00237">
    <property type="entry name" value="G_PROTEIN_RECEP_F1_1"/>
    <property type="match status" value="1"/>
</dbReference>
<proteinExistence type="inferred from homology"/>
<reference evidence="13" key="2">
    <citation type="submission" date="2025-08" db="UniProtKB">
        <authorList>
            <consortium name="Ensembl"/>
        </authorList>
    </citation>
    <scope>IDENTIFICATION</scope>
</reference>
<evidence type="ECO:0000256" key="4">
    <source>
        <dbReference type="ARBA" id="ARBA00022725"/>
    </source>
</evidence>
<dbReference type="InParanoid" id="A0A7N4NPZ0"/>
<dbReference type="GeneTree" id="ENSGT00940000162852"/>
<feature type="transmembrane region" description="Helical" evidence="11">
    <location>
        <begin position="140"/>
        <end position="158"/>
    </location>
</feature>
<dbReference type="AlphaFoldDB" id="A0A7N4NPZ0"/>
<keyword evidence="11" id="KW-1003">Cell membrane</keyword>
<dbReference type="KEGG" id="shr:100921885"/>
<keyword evidence="14" id="KW-1185">Reference proteome</keyword>
<keyword evidence="3 10" id="KW-0812">Transmembrane</keyword>
<dbReference type="PROSITE" id="PS50262">
    <property type="entry name" value="G_PROTEIN_RECEP_F1_2"/>
    <property type="match status" value="1"/>
</dbReference>
<keyword evidence="8 10" id="KW-0675">Receptor</keyword>
<dbReference type="CDD" id="cd15918">
    <property type="entry name" value="7tmA_OR1_7-like"/>
    <property type="match status" value="1"/>
</dbReference>
<dbReference type="GO" id="GO:0004984">
    <property type="term" value="F:olfactory receptor activity"/>
    <property type="evidence" value="ECO:0007669"/>
    <property type="project" value="InterPro"/>
</dbReference>
<keyword evidence="2 11" id="KW-0716">Sensory transduction</keyword>
<evidence type="ECO:0000256" key="8">
    <source>
        <dbReference type="ARBA" id="ARBA00023170"/>
    </source>
</evidence>
<feature type="transmembrane region" description="Helical" evidence="11">
    <location>
        <begin position="59"/>
        <end position="78"/>
    </location>
</feature>
<reference evidence="13 14" key="1">
    <citation type="journal article" date="2011" name="Proc. Natl. Acad. Sci. U.S.A.">
        <title>Genetic diversity and population structure of the endangered marsupial Sarcophilus harrisii (Tasmanian devil).</title>
        <authorList>
            <person name="Miller W."/>
            <person name="Hayes V.M."/>
            <person name="Ratan A."/>
            <person name="Petersen D.C."/>
            <person name="Wittekindt N.E."/>
            <person name="Miller J."/>
            <person name="Walenz B."/>
            <person name="Knight J."/>
            <person name="Qi J."/>
            <person name="Zhao F."/>
            <person name="Wang Q."/>
            <person name="Bedoya-Reina O.C."/>
            <person name="Katiyar N."/>
            <person name="Tomsho L.P."/>
            <person name="Kasson L.M."/>
            <person name="Hardie R.A."/>
            <person name="Woodbridge P."/>
            <person name="Tindall E.A."/>
            <person name="Bertelsen M.F."/>
            <person name="Dixon D."/>
            <person name="Pyecroft S."/>
            <person name="Helgen K.M."/>
            <person name="Lesk A.M."/>
            <person name="Pringle T.H."/>
            <person name="Patterson N."/>
            <person name="Zhang Y."/>
            <person name="Kreiss A."/>
            <person name="Woods G.M."/>
            <person name="Jones M.E."/>
            <person name="Schuster S.C."/>
        </authorList>
    </citation>
    <scope>NUCLEOTIDE SEQUENCE [LARGE SCALE GENOMIC DNA]</scope>
</reference>
<keyword evidence="4 11" id="KW-0552">Olfaction</keyword>